<dbReference type="HOGENOM" id="CLU_680823_0_0_4"/>
<accession>F0Q7B7</accession>
<dbReference type="EMBL" id="CP002521">
    <property type="protein sequence ID" value="ADX45792.1"/>
    <property type="molecule type" value="Genomic_DNA"/>
</dbReference>
<dbReference type="AlphaFoldDB" id="F0Q7B7"/>
<gene>
    <name evidence="1" type="ordered locus">Acav_1875</name>
</gene>
<dbReference type="Proteomes" id="UP000002482">
    <property type="component" value="Chromosome"/>
</dbReference>
<sequence length="404" mass="44959">MRLMARVAGLFSPKVRESWREVESRFAIVQEIKMNISLFSERYVPLGWANYDRMSSQVLAELAKCGVEHGEQLLTQHHLDEQTLQVLGYRFHSAQFQPWAAIYERAIERCKVEDWLSTVALTLIIIDGICTTNSGKHPFSGGADAEVFDTQTSGTGGLAEALKVLGATRRKLSEDAIDAPFRHGVVHGLNPNYGHPIVAAKAFNLLQATVDYFVSMKDEAQRLARAEEEQRPGSFSEIAASMRRTAELRAAFESWQPRPDRTSLAIDETCADLGDETIPEAIAAKYLQLLKKSNYGALAALNVDYPQRSVAYRAGQLRKELKGLRVLHWTISSIRDTSASSTTIKVDLQVEVAGCRDEFSGEIRTMYADPSFEPMVRGTAGGQWFVMPNLTTDLWVKSVQLGAQ</sequence>
<evidence type="ECO:0000313" key="1">
    <source>
        <dbReference type="EMBL" id="ADX45792.1"/>
    </source>
</evidence>
<protein>
    <submittedName>
        <fullName evidence="1">Uncharacterized protein</fullName>
    </submittedName>
</protein>
<name>F0Q7B7_PARA1</name>
<evidence type="ECO:0000313" key="2">
    <source>
        <dbReference type="Proteomes" id="UP000002482"/>
    </source>
</evidence>
<keyword evidence="2" id="KW-1185">Reference proteome</keyword>
<organism evidence="1 2">
    <name type="scientific">Paracidovorax avenae (strain ATCC 19860 / DSM 7227 / CCUG 15838 / JCM 20985 / LMG 2117 / NCPPB 1011)</name>
    <name type="common">Acidovorax avenae</name>
    <dbReference type="NCBI Taxonomy" id="643561"/>
    <lineage>
        <taxon>Bacteria</taxon>
        <taxon>Pseudomonadati</taxon>
        <taxon>Pseudomonadota</taxon>
        <taxon>Betaproteobacteria</taxon>
        <taxon>Burkholderiales</taxon>
        <taxon>Comamonadaceae</taxon>
        <taxon>Paracidovorax</taxon>
    </lineage>
</organism>
<proteinExistence type="predicted"/>
<dbReference type="KEGG" id="aaa:Acav_1875"/>
<reference evidence="1" key="1">
    <citation type="submission" date="2011-02" db="EMBL/GenBank/DDBJ databases">
        <title>Complete sequence of Acidovorax avenae subsp. avenae ATCC 19860.</title>
        <authorList>
            <consortium name="US DOE Joint Genome Institute"/>
            <person name="Lucas S."/>
            <person name="Copeland A."/>
            <person name="Lapidus A."/>
            <person name="Cheng J.-F."/>
            <person name="Goodwin L."/>
            <person name="Pitluck S."/>
            <person name="Chertkov O."/>
            <person name="Held B."/>
            <person name="Detter J.C."/>
            <person name="Han C."/>
            <person name="Tapia R."/>
            <person name="Land M."/>
            <person name="Hauser L."/>
            <person name="Kyrpides N."/>
            <person name="Ivanova N."/>
            <person name="Ovchinnikova G."/>
            <person name="Pagani I."/>
            <person name="Gordon S."/>
            <person name="Woyke T."/>
        </authorList>
    </citation>
    <scope>NUCLEOTIDE SEQUENCE</scope>
    <source>
        <strain evidence="1">ATCC 19860</strain>
    </source>
</reference>